<reference evidence="9 10" key="1">
    <citation type="journal article" date="2014" name="Genome Biol. Evol.">
        <title>The secreted proteins of Achlya hypogyna and Thraustotheca clavata identify the ancestral oomycete secretome and reveal gene acquisitions by horizontal gene transfer.</title>
        <authorList>
            <person name="Misner I."/>
            <person name="Blouin N."/>
            <person name="Leonard G."/>
            <person name="Richards T.A."/>
            <person name="Lane C.E."/>
        </authorList>
    </citation>
    <scope>NUCLEOTIDE SEQUENCE [LARGE SCALE GENOMIC DNA]</scope>
    <source>
        <strain evidence="9 10">ATCC 34112</strain>
    </source>
</reference>
<dbReference type="PANTHER" id="PTHR11042:SF185">
    <property type="entry name" value="WEE1-LIKE PROTEIN KINASE"/>
    <property type="match status" value="1"/>
</dbReference>
<feature type="domain" description="Protein kinase" evidence="8">
    <location>
        <begin position="76"/>
        <end position="323"/>
    </location>
</feature>
<evidence type="ECO:0000259" key="8">
    <source>
        <dbReference type="PROSITE" id="PS50011"/>
    </source>
</evidence>
<proteinExistence type="predicted"/>
<dbReference type="GO" id="GO:0005737">
    <property type="term" value="C:cytoplasm"/>
    <property type="evidence" value="ECO:0007669"/>
    <property type="project" value="TreeGrafter"/>
</dbReference>
<evidence type="ECO:0000256" key="2">
    <source>
        <dbReference type="ARBA" id="ARBA00022741"/>
    </source>
</evidence>
<dbReference type="GO" id="GO:0005634">
    <property type="term" value="C:nucleus"/>
    <property type="evidence" value="ECO:0007669"/>
    <property type="project" value="TreeGrafter"/>
</dbReference>
<evidence type="ECO:0000256" key="1">
    <source>
        <dbReference type="ARBA" id="ARBA00022679"/>
    </source>
</evidence>
<evidence type="ECO:0000313" key="9">
    <source>
        <dbReference type="EMBL" id="OQR89398.1"/>
    </source>
</evidence>
<organism evidence="9 10">
    <name type="scientific">Thraustotheca clavata</name>
    <dbReference type="NCBI Taxonomy" id="74557"/>
    <lineage>
        <taxon>Eukaryota</taxon>
        <taxon>Sar</taxon>
        <taxon>Stramenopiles</taxon>
        <taxon>Oomycota</taxon>
        <taxon>Saprolegniomycetes</taxon>
        <taxon>Saprolegniales</taxon>
        <taxon>Achlyaceae</taxon>
        <taxon>Thraustotheca</taxon>
    </lineage>
</organism>
<feature type="region of interest" description="Disordered" evidence="7">
    <location>
        <begin position="393"/>
        <end position="446"/>
    </location>
</feature>
<keyword evidence="10" id="KW-1185">Reference proteome</keyword>
<dbReference type="InterPro" id="IPR017441">
    <property type="entry name" value="Protein_kinase_ATP_BS"/>
</dbReference>
<dbReference type="SUPFAM" id="SSF64268">
    <property type="entry name" value="PX domain"/>
    <property type="match status" value="1"/>
</dbReference>
<dbReference type="InterPro" id="IPR000719">
    <property type="entry name" value="Prot_kinase_dom"/>
</dbReference>
<dbReference type="GO" id="GO:0004713">
    <property type="term" value="F:protein tyrosine kinase activity"/>
    <property type="evidence" value="ECO:0007669"/>
    <property type="project" value="TreeGrafter"/>
</dbReference>
<dbReference type="SUPFAM" id="SSF57850">
    <property type="entry name" value="RING/U-box"/>
    <property type="match status" value="1"/>
</dbReference>
<dbReference type="EMBL" id="JNBS01002757">
    <property type="protein sequence ID" value="OQR89398.1"/>
    <property type="molecule type" value="Genomic_DNA"/>
</dbReference>
<dbReference type="STRING" id="74557.A0A1V9YUK2"/>
<keyword evidence="3 9" id="KW-0418">Kinase</keyword>
<name>A0A1V9YUK2_9STRA</name>
<evidence type="ECO:0000313" key="10">
    <source>
        <dbReference type="Proteomes" id="UP000243217"/>
    </source>
</evidence>
<dbReference type="Proteomes" id="UP000243217">
    <property type="component" value="Unassembled WGS sequence"/>
</dbReference>
<accession>A0A1V9YUK2</accession>
<dbReference type="GO" id="GO:0005524">
    <property type="term" value="F:ATP binding"/>
    <property type="evidence" value="ECO:0007669"/>
    <property type="project" value="UniProtKB-UniRule"/>
</dbReference>
<sequence>TPKPPPRPSTTPLKQRPAVIPTLIAPVPEERTSVPEINTNPFAPAVEDRRRPKKRTLPPPLWLGAANSTSKYLLEFVEQDVIGSGSFSKVYKCIKRFDGWTYAIKKSKRHFRGNSDKQRALREVHALAALSNSSHIVQYFDAWIEDDLLYIQLEYCQGCSLQMFLAESKPVSEFTLRKVLAHIAKALRDMHALKLVHMDIKLENMLRASNSVYKLGDLGTVVPMDGSMEIMEGDYRYLSRELLEGNRSHLAAGDIFALGASIYELARGSNLPSEGDEWQNIRDGDLATFRHYSSSLQHLIGSMMHQDPLQRPTAEEILQHEAVLAVQFQLQNWKLMIGCEPWTHYIFGRFCAMKYADVDVLDTLTTIPSTPGNGTDVGTNKLVLELDLATPLPIVPKEPKHSNHRRSASLDSPMRSPHPPRSPKRRNFTAQVESYSPRNGQQRVPTQVSQEAMLMRNVHIKFVKAHGLEQNRTRYVVHLTNLVSGRRWELQKSFRDFYALKVTILRNLLYGHKCEEVCPWLYAYVSSNFPRRHFFRSHWRSVVLRRMKDLQQFFDYLLQILRHHTTVQINTNCRIITYLLPKLLVDFFYGPEYVISETEASSTFIDDRPSANLAKRVSPKDCSICCLPLGSYMETCLSPLVMTSINIEESSAFDEDVRLDRILRRRLSCQHTITSLECGHRFHDECILEQLNQRLVCPQCGFVLQEDTKVICQNSA</sequence>
<dbReference type="InterPro" id="IPR013083">
    <property type="entry name" value="Znf_RING/FYVE/PHD"/>
</dbReference>
<dbReference type="PROSITE" id="PS50011">
    <property type="entry name" value="PROTEIN_KINASE_DOM"/>
    <property type="match status" value="1"/>
</dbReference>
<dbReference type="Gene3D" id="1.10.510.10">
    <property type="entry name" value="Transferase(Phosphotransferase) domain 1"/>
    <property type="match status" value="1"/>
</dbReference>
<evidence type="ECO:0000256" key="4">
    <source>
        <dbReference type="ARBA" id="ARBA00022840"/>
    </source>
</evidence>
<keyword evidence="5" id="KW-0652">Protein synthesis inhibitor</keyword>
<evidence type="ECO:0000256" key="7">
    <source>
        <dbReference type="SAM" id="MobiDB-lite"/>
    </source>
</evidence>
<dbReference type="GO" id="GO:0035091">
    <property type="term" value="F:phosphatidylinositol binding"/>
    <property type="evidence" value="ECO:0007669"/>
    <property type="project" value="InterPro"/>
</dbReference>
<evidence type="ECO:0000256" key="6">
    <source>
        <dbReference type="PROSITE-ProRule" id="PRU10141"/>
    </source>
</evidence>
<evidence type="ECO:0000256" key="3">
    <source>
        <dbReference type="ARBA" id="ARBA00022777"/>
    </source>
</evidence>
<dbReference type="Gene3D" id="3.30.200.20">
    <property type="entry name" value="Phosphorylase Kinase, domain 1"/>
    <property type="match status" value="1"/>
</dbReference>
<feature type="compositionally biased region" description="Polar residues" evidence="7">
    <location>
        <begin position="428"/>
        <end position="446"/>
    </location>
</feature>
<dbReference type="AlphaFoldDB" id="A0A1V9YUK2"/>
<dbReference type="GO" id="GO:0017148">
    <property type="term" value="P:negative regulation of translation"/>
    <property type="evidence" value="ECO:0007669"/>
    <property type="project" value="UniProtKB-KW"/>
</dbReference>
<feature type="binding site" evidence="6">
    <location>
        <position position="106"/>
    </location>
    <ligand>
        <name>ATP</name>
        <dbReference type="ChEBI" id="CHEBI:30616"/>
    </ligand>
</feature>
<dbReference type="SMART" id="SM00184">
    <property type="entry name" value="RING"/>
    <property type="match status" value="1"/>
</dbReference>
<evidence type="ECO:0000256" key="5">
    <source>
        <dbReference type="ARBA" id="ARBA00023193"/>
    </source>
</evidence>
<dbReference type="SMART" id="SM00220">
    <property type="entry name" value="S_TKc"/>
    <property type="match status" value="1"/>
</dbReference>
<dbReference type="InterPro" id="IPR011009">
    <property type="entry name" value="Kinase-like_dom_sf"/>
</dbReference>
<comment type="caution">
    <text evidence="9">The sequence shown here is derived from an EMBL/GenBank/DDBJ whole genome shotgun (WGS) entry which is preliminary data.</text>
</comment>
<dbReference type="OrthoDB" id="20507at2759"/>
<protein>
    <submittedName>
        <fullName evidence="9">Kinase</fullName>
    </submittedName>
</protein>
<dbReference type="PANTHER" id="PTHR11042">
    <property type="entry name" value="EUKARYOTIC TRANSLATION INITIATION FACTOR 2-ALPHA KINASE EIF2-ALPHA KINASE -RELATED"/>
    <property type="match status" value="1"/>
</dbReference>
<dbReference type="InterPro" id="IPR036871">
    <property type="entry name" value="PX_dom_sf"/>
</dbReference>
<feature type="region of interest" description="Disordered" evidence="7">
    <location>
        <begin position="1"/>
        <end position="56"/>
    </location>
</feature>
<feature type="non-terminal residue" evidence="9">
    <location>
        <position position="716"/>
    </location>
</feature>
<dbReference type="Pfam" id="PF00069">
    <property type="entry name" value="Pkinase"/>
    <property type="match status" value="1"/>
</dbReference>
<keyword evidence="2 6" id="KW-0547">Nucleotide-binding</keyword>
<dbReference type="InterPro" id="IPR001841">
    <property type="entry name" value="Znf_RING"/>
</dbReference>
<dbReference type="CDD" id="cd06093">
    <property type="entry name" value="PX_domain"/>
    <property type="match status" value="1"/>
</dbReference>
<keyword evidence="1" id="KW-0808">Transferase</keyword>
<dbReference type="Gene3D" id="3.30.40.10">
    <property type="entry name" value="Zinc/RING finger domain, C3HC4 (zinc finger)"/>
    <property type="match status" value="1"/>
</dbReference>
<keyword evidence="4 6" id="KW-0067">ATP-binding</keyword>
<dbReference type="PROSITE" id="PS00107">
    <property type="entry name" value="PROTEIN_KINASE_ATP"/>
    <property type="match status" value="1"/>
</dbReference>
<gene>
    <name evidence="9" type="ORF">THRCLA_09760</name>
</gene>
<dbReference type="InterPro" id="IPR050339">
    <property type="entry name" value="CC_SR_Kinase"/>
</dbReference>
<dbReference type="Gene3D" id="3.30.1520.10">
    <property type="entry name" value="Phox-like domain"/>
    <property type="match status" value="1"/>
</dbReference>
<dbReference type="SUPFAM" id="SSF56112">
    <property type="entry name" value="Protein kinase-like (PK-like)"/>
    <property type="match status" value="1"/>
</dbReference>
<feature type="non-terminal residue" evidence="9">
    <location>
        <position position="1"/>
    </location>
</feature>